<accession>A0A7Y7XGN0</accession>
<evidence type="ECO:0000256" key="1">
    <source>
        <dbReference type="SAM" id="Phobius"/>
    </source>
</evidence>
<keyword evidence="1" id="KW-0812">Transmembrane</keyword>
<proteinExistence type="predicted"/>
<dbReference type="AlphaFoldDB" id="A0A7Y7XGN0"/>
<protein>
    <submittedName>
        <fullName evidence="2">Uncharacterized protein</fullName>
    </submittedName>
</protein>
<evidence type="ECO:0000313" key="3">
    <source>
        <dbReference type="Proteomes" id="UP000539985"/>
    </source>
</evidence>
<dbReference type="RefSeq" id="WP_177105085.1">
    <property type="nucleotide sequence ID" value="NZ_JACAQB010000024.1"/>
</dbReference>
<organism evidence="2 3">
    <name type="scientific">Pseudomonas gingeri</name>
    <dbReference type="NCBI Taxonomy" id="117681"/>
    <lineage>
        <taxon>Bacteria</taxon>
        <taxon>Pseudomonadati</taxon>
        <taxon>Pseudomonadota</taxon>
        <taxon>Gammaproteobacteria</taxon>
        <taxon>Pseudomonadales</taxon>
        <taxon>Pseudomonadaceae</taxon>
        <taxon>Pseudomonas</taxon>
    </lineage>
</organism>
<feature type="transmembrane region" description="Helical" evidence="1">
    <location>
        <begin position="20"/>
        <end position="45"/>
    </location>
</feature>
<feature type="transmembrane region" description="Helical" evidence="1">
    <location>
        <begin position="132"/>
        <end position="156"/>
    </location>
</feature>
<sequence length="212" mass="23734">MFVKFSLKNAPIDYPQPPWFNSAPICVSVSVIIILYAISGVYFPLLSNALDFFINPIMSGLDAVGVRVAPVITGPFQGVLYRNLSGISFVGALVYNLVSVLYMIKNKRAAGVGCVETHALLMKRKQLGATEAWLLLRFYVYVGVAFFIAFGTYGLLNGVYHWTVFEINDNVLGVCFVSLYFFFLGMTPAFFYAVYFKYIVFDVRCLIKKIQG</sequence>
<gene>
    <name evidence="2" type="ORF">HX882_26690</name>
</gene>
<keyword evidence="1" id="KW-1133">Transmembrane helix</keyword>
<dbReference type="Proteomes" id="UP000539985">
    <property type="component" value="Unassembled WGS sequence"/>
</dbReference>
<name>A0A7Y7XGN0_9PSED</name>
<comment type="caution">
    <text evidence="2">The sequence shown here is derived from an EMBL/GenBank/DDBJ whole genome shotgun (WGS) entry which is preliminary data.</text>
</comment>
<evidence type="ECO:0000313" key="2">
    <source>
        <dbReference type="EMBL" id="NWB99485.1"/>
    </source>
</evidence>
<reference evidence="2 3" key="1">
    <citation type="submission" date="2020-04" db="EMBL/GenBank/DDBJ databases">
        <title>Molecular characterization of pseudomonads from Agaricus bisporus reveal novel blotch 2 pathogens in Western Europe.</title>
        <authorList>
            <person name="Taparia T."/>
            <person name="Krijger M."/>
            <person name="Haynes E."/>
            <person name="Elpinstone J.G."/>
            <person name="Noble R."/>
            <person name="Van Der Wolf J."/>
        </authorList>
    </citation>
    <scope>NUCLEOTIDE SEQUENCE [LARGE SCALE GENOMIC DNA]</scope>
    <source>
        <strain evidence="2 3">H7001</strain>
    </source>
</reference>
<feature type="transmembrane region" description="Helical" evidence="1">
    <location>
        <begin position="176"/>
        <end position="200"/>
    </location>
</feature>
<keyword evidence="1" id="KW-0472">Membrane</keyword>
<dbReference type="EMBL" id="JACAQB010000024">
    <property type="protein sequence ID" value="NWB99485.1"/>
    <property type="molecule type" value="Genomic_DNA"/>
</dbReference>
<feature type="transmembrane region" description="Helical" evidence="1">
    <location>
        <begin position="84"/>
        <end position="104"/>
    </location>
</feature>